<sequence length="469" mass="49949">MTTDILIRGGTVISESGRQRADLLCHEGRIAAVERDLEAPAGASVIDAGGCFVMPGGIDPHTHMQLPMMGTVVADDFFTGTAAGAAGGTTTILDFVGPDKGQSPLDALAAWREKAAKASIDYGFHMTVSWWGEGFAAEMPALVHDHGVTSFKFFLAYKGGLMLPDEEILAGFLRCRDLGALPQVHAENGELIAHLQRKLRAEGVRAPAGHPLSRPSQCEGEATLRAITMAELLKMPLYVVHVSAAEAAEAIQKAQARGVGVIGETLPGFLAIDASVYENPDFDIAAGHVMSPPYRPDGHPQALWKAVEAGTLSITGTDHCCFTRAQKRLGEDDFTKIPNGCGGVEDRMNILWALGVEGGHISPERFVALTSANAAKTFNLWPRKGTLSIGADADIAILDPAKSKTISASTQHQNTDFSVWEGRRLKGSVVHTVAGGRHLWADGDLRAEAGGGRYLPRAPFGSVYENLRE</sequence>
<dbReference type="InterPro" id="IPR011059">
    <property type="entry name" value="Metal-dep_hydrolase_composite"/>
</dbReference>
<evidence type="ECO:0000256" key="7">
    <source>
        <dbReference type="ARBA" id="ARBA00036696"/>
    </source>
</evidence>
<dbReference type="Pfam" id="PF01979">
    <property type="entry name" value="Amidohydro_1"/>
    <property type="match status" value="1"/>
</dbReference>
<gene>
    <name evidence="13" type="primary">hydA</name>
    <name evidence="13" type="ORF">CWS72_02075</name>
</gene>
<dbReference type="SUPFAM" id="SSF51338">
    <property type="entry name" value="Composite domain of metallo-dependent hydrolases"/>
    <property type="match status" value="2"/>
</dbReference>
<comment type="catalytic activity">
    <reaction evidence="7">
        <text>5,6-dihydrouracil + H2O = 3-(carbamoylamino)propanoate + H(+)</text>
        <dbReference type="Rhea" id="RHEA:16121"/>
        <dbReference type="ChEBI" id="CHEBI:11892"/>
        <dbReference type="ChEBI" id="CHEBI:15377"/>
        <dbReference type="ChEBI" id="CHEBI:15378"/>
        <dbReference type="ChEBI" id="CHEBI:15901"/>
        <dbReference type="EC" id="3.5.2.2"/>
    </reaction>
</comment>
<evidence type="ECO:0000256" key="1">
    <source>
        <dbReference type="ARBA" id="ARBA00001947"/>
    </source>
</evidence>
<comment type="PTM">
    <text evidence="11">Carbamylation allows a single lysine to coordinate two divalent metal cations.</text>
</comment>
<protein>
    <recommendedName>
        <fullName evidence="10">D-hydantoinase/dihydropyrimidinase</fullName>
        <ecNumber evidence="8">3.5.2.2</ecNumber>
    </recommendedName>
</protein>
<dbReference type="Proteomes" id="UP000233293">
    <property type="component" value="Unassembled WGS sequence"/>
</dbReference>
<name>A0A2N3Q1W4_9PROT</name>
<comment type="subunit">
    <text evidence="3">Homotetramer.</text>
</comment>
<dbReference type="EC" id="3.5.2.2" evidence="8"/>
<accession>A0A2N3Q1W4</accession>
<evidence type="ECO:0000256" key="10">
    <source>
        <dbReference type="ARBA" id="ARBA00074385"/>
    </source>
</evidence>
<evidence type="ECO:0000256" key="4">
    <source>
        <dbReference type="ARBA" id="ARBA00022723"/>
    </source>
</evidence>
<dbReference type="RefSeq" id="WP_101248870.1">
    <property type="nucleotide sequence ID" value="NZ_PIUM01000001.1"/>
</dbReference>
<keyword evidence="14" id="KW-1185">Reference proteome</keyword>
<comment type="function">
    <text evidence="9">Catalyzes the hydrolysis of dihydropyrimidines and of the structurally related DL-5-mono-substituted hydantoins, to produce N-carbamoyl-D-amino acids.</text>
</comment>
<evidence type="ECO:0000256" key="2">
    <source>
        <dbReference type="ARBA" id="ARBA00008829"/>
    </source>
</evidence>
<evidence type="ECO:0000259" key="12">
    <source>
        <dbReference type="Pfam" id="PF01979"/>
    </source>
</evidence>
<dbReference type="SUPFAM" id="SSF51556">
    <property type="entry name" value="Metallo-dependent hydrolases"/>
    <property type="match status" value="1"/>
</dbReference>
<proteinExistence type="inferred from homology"/>
<dbReference type="GO" id="GO:0004157">
    <property type="term" value="F:dihydropyrimidinase activity"/>
    <property type="evidence" value="ECO:0007669"/>
    <property type="project" value="UniProtKB-EC"/>
</dbReference>
<keyword evidence="4" id="KW-0479">Metal-binding</keyword>
<dbReference type="AlphaFoldDB" id="A0A2N3Q1W4"/>
<evidence type="ECO:0000256" key="3">
    <source>
        <dbReference type="ARBA" id="ARBA00011881"/>
    </source>
</evidence>
<evidence type="ECO:0000256" key="6">
    <source>
        <dbReference type="ARBA" id="ARBA00022833"/>
    </source>
</evidence>
<dbReference type="GO" id="GO:0055086">
    <property type="term" value="P:nucleobase-containing small molecule metabolic process"/>
    <property type="evidence" value="ECO:0007669"/>
    <property type="project" value="UniProtKB-ARBA"/>
</dbReference>
<evidence type="ECO:0000256" key="5">
    <source>
        <dbReference type="ARBA" id="ARBA00022801"/>
    </source>
</evidence>
<reference evidence="14" key="1">
    <citation type="submission" date="2017-12" db="EMBL/GenBank/DDBJ databases">
        <title>Draft genome sequence of Telmatospirillum siberiense 26-4b1T, an acidotolerant peatland alphaproteobacterium potentially involved in sulfur cycling.</title>
        <authorList>
            <person name="Hausmann B."/>
            <person name="Pjevac P."/>
            <person name="Schreck K."/>
            <person name="Herbold C.W."/>
            <person name="Daims H."/>
            <person name="Wagner M."/>
            <person name="Pester M."/>
            <person name="Loy A."/>
        </authorList>
    </citation>
    <scope>NUCLEOTIDE SEQUENCE [LARGE SCALE GENOMIC DNA]</scope>
    <source>
        <strain evidence="14">26-4b1</strain>
    </source>
</reference>
<dbReference type="FunFam" id="3.20.20.140:FF:000001">
    <property type="entry name" value="Dihydropyrimidinase like 3"/>
    <property type="match status" value="1"/>
</dbReference>
<keyword evidence="6" id="KW-0862">Zinc</keyword>
<evidence type="ECO:0000256" key="9">
    <source>
        <dbReference type="ARBA" id="ARBA00054448"/>
    </source>
</evidence>
<dbReference type="InterPro" id="IPR050378">
    <property type="entry name" value="Metallo-dep_Hydrolases_sf"/>
</dbReference>
<dbReference type="GO" id="GO:0072527">
    <property type="term" value="P:pyrimidine-containing compound metabolic process"/>
    <property type="evidence" value="ECO:0007669"/>
    <property type="project" value="UniProtKB-ARBA"/>
</dbReference>
<dbReference type="EMBL" id="PIUM01000001">
    <property type="protein sequence ID" value="PKU26639.1"/>
    <property type="molecule type" value="Genomic_DNA"/>
</dbReference>
<comment type="similarity">
    <text evidence="2">Belongs to the metallo-dependent hydrolases superfamily. Hydantoinase/dihydropyrimidinase family.</text>
</comment>
<dbReference type="InterPro" id="IPR006680">
    <property type="entry name" value="Amidohydro-rel"/>
</dbReference>
<evidence type="ECO:0000313" key="14">
    <source>
        <dbReference type="Proteomes" id="UP000233293"/>
    </source>
</evidence>
<dbReference type="PANTHER" id="PTHR11647">
    <property type="entry name" value="HYDRANTOINASE/DIHYDROPYRIMIDINASE FAMILY MEMBER"/>
    <property type="match status" value="1"/>
</dbReference>
<evidence type="ECO:0000256" key="8">
    <source>
        <dbReference type="ARBA" id="ARBA00039113"/>
    </source>
</evidence>
<dbReference type="InterPro" id="IPR032466">
    <property type="entry name" value="Metal_Hydrolase"/>
</dbReference>
<comment type="caution">
    <text evidence="13">The sequence shown here is derived from an EMBL/GenBank/DDBJ whole genome shotgun (WGS) entry which is preliminary data.</text>
</comment>
<feature type="modified residue" description="N6-carboxylysine" evidence="11">
    <location>
        <position position="152"/>
    </location>
</feature>
<dbReference type="OrthoDB" id="9775759at2"/>
<dbReference type="Gene3D" id="2.30.40.10">
    <property type="entry name" value="Urease, subunit C, domain 1"/>
    <property type="match status" value="1"/>
</dbReference>
<dbReference type="CDD" id="cd01314">
    <property type="entry name" value="D-HYD"/>
    <property type="match status" value="1"/>
</dbReference>
<organism evidence="13 14">
    <name type="scientific">Telmatospirillum siberiense</name>
    <dbReference type="NCBI Taxonomy" id="382514"/>
    <lineage>
        <taxon>Bacteria</taxon>
        <taxon>Pseudomonadati</taxon>
        <taxon>Pseudomonadota</taxon>
        <taxon>Alphaproteobacteria</taxon>
        <taxon>Rhodospirillales</taxon>
        <taxon>Rhodospirillaceae</taxon>
        <taxon>Telmatospirillum</taxon>
    </lineage>
</organism>
<dbReference type="Gene3D" id="3.20.20.140">
    <property type="entry name" value="Metal-dependent hydrolases"/>
    <property type="match status" value="1"/>
</dbReference>
<comment type="cofactor">
    <cofactor evidence="1">
        <name>Zn(2+)</name>
        <dbReference type="ChEBI" id="CHEBI:29105"/>
    </cofactor>
</comment>
<evidence type="ECO:0000313" key="13">
    <source>
        <dbReference type="EMBL" id="PKU26639.1"/>
    </source>
</evidence>
<dbReference type="NCBIfam" id="TIGR02033">
    <property type="entry name" value="D-hydantoinase"/>
    <property type="match status" value="1"/>
</dbReference>
<feature type="domain" description="Amidohydrolase-related" evidence="12">
    <location>
        <begin position="52"/>
        <end position="432"/>
    </location>
</feature>
<dbReference type="InterPro" id="IPR011778">
    <property type="entry name" value="Hydantoinase/dihydroPyrase"/>
</dbReference>
<keyword evidence="5" id="KW-0378">Hydrolase</keyword>
<evidence type="ECO:0000256" key="11">
    <source>
        <dbReference type="PIRSR" id="PIRSR611778-50"/>
    </source>
</evidence>
<dbReference type="GO" id="GO:0005829">
    <property type="term" value="C:cytosol"/>
    <property type="evidence" value="ECO:0007669"/>
    <property type="project" value="TreeGrafter"/>
</dbReference>
<dbReference type="PANTHER" id="PTHR11647:SF1">
    <property type="entry name" value="COLLAPSIN RESPONSE MEDIATOR PROTEIN"/>
    <property type="match status" value="1"/>
</dbReference>
<dbReference type="GO" id="GO:0046872">
    <property type="term" value="F:metal ion binding"/>
    <property type="evidence" value="ECO:0007669"/>
    <property type="project" value="UniProtKB-KW"/>
</dbReference>